<dbReference type="Proteomes" id="UP000176413">
    <property type="component" value="Unassembled WGS sequence"/>
</dbReference>
<evidence type="ECO:0000256" key="4">
    <source>
        <dbReference type="ARBA" id="ARBA00022989"/>
    </source>
</evidence>
<sequence>MISAKPLKLIISLLIPQLAGWIGAIFTTPSIASWYASINQPNLTPPNWIFAPVWTILYLLMGVAFYLVWTKSQGPIEWSRGRLKRTAFIVFFGQLALNTAWSIIFFGRHQIGVALVEILLLWVVILPNIIFFYRVRRLAGLLLVPYLLWVSFAIYLNAAIWTLNR</sequence>
<evidence type="ECO:0000313" key="7">
    <source>
        <dbReference type="EMBL" id="OGH68636.1"/>
    </source>
</evidence>
<proteinExistence type="inferred from homology"/>
<keyword evidence="5 6" id="KW-0472">Membrane</keyword>
<evidence type="ECO:0008006" key="9">
    <source>
        <dbReference type="Google" id="ProtNLM"/>
    </source>
</evidence>
<dbReference type="Gene3D" id="1.20.1260.100">
    <property type="entry name" value="TspO/MBR protein"/>
    <property type="match status" value="1"/>
</dbReference>
<dbReference type="PANTHER" id="PTHR10057">
    <property type="entry name" value="PERIPHERAL-TYPE BENZODIAZEPINE RECEPTOR"/>
    <property type="match status" value="1"/>
</dbReference>
<organism evidence="7 8">
    <name type="scientific">Candidatus Magasanikbacteria bacterium RIFCSPHIGHO2_02_FULL_45_10</name>
    <dbReference type="NCBI Taxonomy" id="1798679"/>
    <lineage>
        <taxon>Bacteria</taxon>
        <taxon>Candidatus Magasanikiibacteriota</taxon>
    </lineage>
</organism>
<dbReference type="EMBL" id="MFQA01000035">
    <property type="protein sequence ID" value="OGH68636.1"/>
    <property type="molecule type" value="Genomic_DNA"/>
</dbReference>
<dbReference type="FunFam" id="1.20.1260.100:FF:000001">
    <property type="entry name" value="translocator protein 2"/>
    <property type="match status" value="1"/>
</dbReference>
<reference evidence="7 8" key="1">
    <citation type="journal article" date="2016" name="Nat. Commun.">
        <title>Thousands of microbial genomes shed light on interconnected biogeochemical processes in an aquifer system.</title>
        <authorList>
            <person name="Anantharaman K."/>
            <person name="Brown C.T."/>
            <person name="Hug L.A."/>
            <person name="Sharon I."/>
            <person name="Castelle C.J."/>
            <person name="Probst A.J."/>
            <person name="Thomas B.C."/>
            <person name="Singh A."/>
            <person name="Wilkins M.J."/>
            <person name="Karaoz U."/>
            <person name="Brodie E.L."/>
            <person name="Williams K.H."/>
            <person name="Hubbard S.S."/>
            <person name="Banfield J.F."/>
        </authorList>
    </citation>
    <scope>NUCLEOTIDE SEQUENCE [LARGE SCALE GENOMIC DNA]</scope>
</reference>
<dbReference type="AlphaFoldDB" id="A0A1F6MAH9"/>
<evidence type="ECO:0000256" key="2">
    <source>
        <dbReference type="ARBA" id="ARBA00007524"/>
    </source>
</evidence>
<dbReference type="PIRSF" id="PIRSF005859">
    <property type="entry name" value="PBR"/>
    <property type="match status" value="1"/>
</dbReference>
<feature type="transmembrane region" description="Helical" evidence="6">
    <location>
        <begin position="88"/>
        <end position="107"/>
    </location>
</feature>
<feature type="transmembrane region" description="Helical" evidence="6">
    <location>
        <begin position="12"/>
        <end position="36"/>
    </location>
</feature>
<comment type="subcellular location">
    <subcellularLocation>
        <location evidence="1">Membrane</location>
        <topology evidence="1">Multi-pass membrane protein</topology>
    </subcellularLocation>
</comment>
<evidence type="ECO:0000256" key="5">
    <source>
        <dbReference type="ARBA" id="ARBA00023136"/>
    </source>
</evidence>
<accession>A0A1F6MAH9</accession>
<evidence type="ECO:0000256" key="6">
    <source>
        <dbReference type="SAM" id="Phobius"/>
    </source>
</evidence>
<dbReference type="InterPro" id="IPR004307">
    <property type="entry name" value="TspO_MBR"/>
</dbReference>
<comment type="similarity">
    <text evidence="2">Belongs to the TspO/BZRP family.</text>
</comment>
<evidence type="ECO:0000256" key="3">
    <source>
        <dbReference type="ARBA" id="ARBA00022692"/>
    </source>
</evidence>
<dbReference type="InterPro" id="IPR038330">
    <property type="entry name" value="TspO/MBR-related_sf"/>
</dbReference>
<dbReference type="GO" id="GO:0016020">
    <property type="term" value="C:membrane"/>
    <property type="evidence" value="ECO:0007669"/>
    <property type="project" value="UniProtKB-SubCell"/>
</dbReference>
<feature type="transmembrane region" description="Helical" evidence="6">
    <location>
        <begin position="113"/>
        <end position="133"/>
    </location>
</feature>
<feature type="transmembrane region" description="Helical" evidence="6">
    <location>
        <begin position="48"/>
        <end position="68"/>
    </location>
</feature>
<feature type="transmembrane region" description="Helical" evidence="6">
    <location>
        <begin position="140"/>
        <end position="163"/>
    </location>
</feature>
<dbReference type="CDD" id="cd15904">
    <property type="entry name" value="TSPO_MBR"/>
    <property type="match status" value="1"/>
</dbReference>
<evidence type="ECO:0000313" key="8">
    <source>
        <dbReference type="Proteomes" id="UP000176413"/>
    </source>
</evidence>
<comment type="caution">
    <text evidence="7">The sequence shown here is derived from an EMBL/GenBank/DDBJ whole genome shotgun (WGS) entry which is preliminary data.</text>
</comment>
<dbReference type="Pfam" id="PF03073">
    <property type="entry name" value="TspO_MBR"/>
    <property type="match status" value="1"/>
</dbReference>
<keyword evidence="3 6" id="KW-0812">Transmembrane</keyword>
<protein>
    <recommendedName>
        <fullName evidence="9">TspO protein</fullName>
    </recommendedName>
</protein>
<name>A0A1F6MAH9_9BACT</name>
<evidence type="ECO:0000256" key="1">
    <source>
        <dbReference type="ARBA" id="ARBA00004141"/>
    </source>
</evidence>
<keyword evidence="4 6" id="KW-1133">Transmembrane helix</keyword>
<dbReference type="GO" id="GO:0033013">
    <property type="term" value="P:tetrapyrrole metabolic process"/>
    <property type="evidence" value="ECO:0007669"/>
    <property type="project" value="UniProtKB-ARBA"/>
</dbReference>
<dbReference type="PANTHER" id="PTHR10057:SF0">
    <property type="entry name" value="TRANSLOCATOR PROTEIN"/>
    <property type="match status" value="1"/>
</dbReference>
<gene>
    <name evidence="7" type="ORF">A3D53_00285</name>
</gene>